<dbReference type="EMBL" id="DF837714">
    <property type="protein sequence ID" value="GAT42313.1"/>
    <property type="molecule type" value="Genomic_DNA"/>
</dbReference>
<reference evidence="2" key="1">
    <citation type="submission" date="2014-09" db="EMBL/GenBank/DDBJ databases">
        <title>Genome sequence of the luminous mushroom Mycena chlorophos for searching fungal bioluminescence genes.</title>
        <authorList>
            <person name="Tanaka Y."/>
            <person name="Kasuga D."/>
            <person name="Oba Y."/>
            <person name="Hase S."/>
            <person name="Sato K."/>
            <person name="Oba Y."/>
            <person name="Sakakibara Y."/>
        </authorList>
    </citation>
    <scope>NUCLEOTIDE SEQUENCE</scope>
</reference>
<accession>A0ABQ0KTY7</accession>
<keyword evidence="3" id="KW-1185">Reference proteome</keyword>
<name>A0ABQ0KTY7_MYCCL</name>
<feature type="compositionally biased region" description="Basic and acidic residues" evidence="1">
    <location>
        <begin position="351"/>
        <end position="360"/>
    </location>
</feature>
<feature type="compositionally biased region" description="Low complexity" evidence="1">
    <location>
        <begin position="319"/>
        <end position="337"/>
    </location>
</feature>
<proteinExistence type="predicted"/>
<protein>
    <submittedName>
        <fullName evidence="2">Uncharacterized protein</fullName>
    </submittedName>
</protein>
<evidence type="ECO:0000313" key="2">
    <source>
        <dbReference type="EMBL" id="GAT42313.1"/>
    </source>
</evidence>
<dbReference type="Proteomes" id="UP000815677">
    <property type="component" value="Unassembled WGS sequence"/>
</dbReference>
<sequence length="371" mass="38018">MPSIAPRSYLETLTTRCLEFGSTPLADIVAERRACTSMVYLFTGNLATFYVATLVLHARIMAGLHATVQRFTDAFPTLSATNPSLVRDLLAFYSLAVSTERARFLRQIHSFTSQAGYYKRHLGIAEREIAYLKAPRNRFTPLLLNSNTTLPLESSPTGSLSASTPDSSFSLISNASSSSHGLFSSASSSDPSSSGSDMEVEVDASVGNTGSRLALPTAPTTGGPITTLVASNTAAVPSLPVSAVVDTTSSPAATPSAAGPLPAPTVVASVSDDSLSDAPVQVADAVVAAFNSIDASGRSSNTGLAASIHAPSSTASAANKAAADTAGPAAASPAGPKTIRKPRIIIPARKARTEAAKANKSEGNTVPKPAL</sequence>
<feature type="region of interest" description="Disordered" evidence="1">
    <location>
        <begin position="319"/>
        <end position="371"/>
    </location>
</feature>
<evidence type="ECO:0000256" key="1">
    <source>
        <dbReference type="SAM" id="MobiDB-lite"/>
    </source>
</evidence>
<gene>
    <name evidence="2" type="ORF">MCHLO_00032</name>
</gene>
<evidence type="ECO:0000313" key="3">
    <source>
        <dbReference type="Proteomes" id="UP000815677"/>
    </source>
</evidence>
<organism evidence="2 3">
    <name type="scientific">Mycena chlorophos</name>
    <name type="common">Agaric fungus</name>
    <name type="synonym">Agaricus chlorophos</name>
    <dbReference type="NCBI Taxonomy" id="658473"/>
    <lineage>
        <taxon>Eukaryota</taxon>
        <taxon>Fungi</taxon>
        <taxon>Dikarya</taxon>
        <taxon>Basidiomycota</taxon>
        <taxon>Agaricomycotina</taxon>
        <taxon>Agaricomycetes</taxon>
        <taxon>Agaricomycetidae</taxon>
        <taxon>Agaricales</taxon>
        <taxon>Marasmiineae</taxon>
        <taxon>Mycenaceae</taxon>
        <taxon>Mycena</taxon>
    </lineage>
</organism>